<proteinExistence type="predicted"/>
<comment type="caution">
    <text evidence="2">The sequence shown here is derived from an EMBL/GenBank/DDBJ whole genome shotgun (WGS) entry which is preliminary data.</text>
</comment>
<keyword evidence="2" id="KW-0378">Hydrolase</keyword>
<sequence length="138" mass="15486">MKKLVAIVSIIAFTIGCSESEDNLEVTQENLVGNWKLIQAYNDPGDGSGDFEPVQDGYRFTLNEDGTFTSERLIECATGTYTIEDNTKLVFNYDCDNFTEVYIDIIRFSGNDLITSPREPFACIEGCSKKFSKNGLFF</sequence>
<evidence type="ECO:0000313" key="3">
    <source>
        <dbReference type="Proteomes" id="UP001254488"/>
    </source>
</evidence>
<keyword evidence="3" id="KW-1185">Reference proteome</keyword>
<evidence type="ECO:0000313" key="2">
    <source>
        <dbReference type="EMBL" id="MDT0554446.1"/>
    </source>
</evidence>
<gene>
    <name evidence="2" type="ORF">RM538_00405</name>
</gene>
<dbReference type="EMBL" id="JAVRHZ010000001">
    <property type="protein sequence ID" value="MDT0554446.1"/>
    <property type="molecule type" value="Genomic_DNA"/>
</dbReference>
<organism evidence="2 3">
    <name type="scientific">Patiriisocius hiemis</name>
    <dbReference type="NCBI Taxonomy" id="3075604"/>
    <lineage>
        <taxon>Bacteria</taxon>
        <taxon>Pseudomonadati</taxon>
        <taxon>Bacteroidota</taxon>
        <taxon>Flavobacteriia</taxon>
        <taxon>Flavobacteriales</taxon>
        <taxon>Flavobacteriaceae</taxon>
        <taxon>Patiriisocius</taxon>
    </lineage>
</organism>
<dbReference type="Proteomes" id="UP001254488">
    <property type="component" value="Unassembled WGS sequence"/>
</dbReference>
<feature type="domain" description="Lipocalin-like" evidence="1">
    <location>
        <begin position="31"/>
        <end position="113"/>
    </location>
</feature>
<protein>
    <submittedName>
        <fullName evidence="2">Glycoside hydrolase family 43 C-terminal domain-containing protein</fullName>
    </submittedName>
</protein>
<dbReference type="PROSITE" id="PS51257">
    <property type="entry name" value="PROKAR_LIPOPROTEIN"/>
    <property type="match status" value="1"/>
</dbReference>
<evidence type="ECO:0000259" key="1">
    <source>
        <dbReference type="Pfam" id="PF13648"/>
    </source>
</evidence>
<dbReference type="RefSeq" id="WP_311331412.1">
    <property type="nucleotide sequence ID" value="NZ_JAVRHZ010000001.1"/>
</dbReference>
<reference evidence="2 3" key="1">
    <citation type="submission" date="2023-09" db="EMBL/GenBank/DDBJ databases">
        <authorList>
            <person name="Rey-Velasco X."/>
        </authorList>
    </citation>
    <scope>NUCLEOTIDE SEQUENCE [LARGE SCALE GENOMIC DNA]</scope>
    <source>
        <strain evidence="2 3">W242</strain>
    </source>
</reference>
<accession>A0ABU2Y8D7</accession>
<dbReference type="InterPro" id="IPR024311">
    <property type="entry name" value="Lipocalin-like"/>
</dbReference>
<name>A0ABU2Y8D7_9FLAO</name>
<dbReference type="Pfam" id="PF13648">
    <property type="entry name" value="Lipocalin_4"/>
    <property type="match status" value="1"/>
</dbReference>
<dbReference type="GO" id="GO:0016787">
    <property type="term" value="F:hydrolase activity"/>
    <property type="evidence" value="ECO:0007669"/>
    <property type="project" value="UniProtKB-KW"/>
</dbReference>